<evidence type="ECO:0000313" key="2">
    <source>
        <dbReference type="Proteomes" id="UP000054538"/>
    </source>
</evidence>
<dbReference type="InParanoid" id="A0A0D0DAP4"/>
<reference evidence="1 2" key="1">
    <citation type="submission" date="2014-04" db="EMBL/GenBank/DDBJ databases">
        <authorList>
            <consortium name="DOE Joint Genome Institute"/>
            <person name="Kuo A."/>
            <person name="Kohler A."/>
            <person name="Jargeat P."/>
            <person name="Nagy L.G."/>
            <person name="Floudas D."/>
            <person name="Copeland A."/>
            <person name="Barry K.W."/>
            <person name="Cichocki N."/>
            <person name="Veneault-Fourrey C."/>
            <person name="LaButti K."/>
            <person name="Lindquist E.A."/>
            <person name="Lipzen A."/>
            <person name="Lundell T."/>
            <person name="Morin E."/>
            <person name="Murat C."/>
            <person name="Sun H."/>
            <person name="Tunlid A."/>
            <person name="Henrissat B."/>
            <person name="Grigoriev I.V."/>
            <person name="Hibbett D.S."/>
            <person name="Martin F."/>
            <person name="Nordberg H.P."/>
            <person name="Cantor M.N."/>
            <person name="Hua S.X."/>
        </authorList>
    </citation>
    <scope>NUCLEOTIDE SEQUENCE [LARGE SCALE GENOMIC DNA]</scope>
    <source>
        <strain evidence="1 2">Ve08.2h10</strain>
    </source>
</reference>
<dbReference type="HOGENOM" id="CLU_2997076_0_0_1"/>
<accession>A0A0D0DAP4</accession>
<dbReference type="EMBL" id="KN825884">
    <property type="protein sequence ID" value="KIK81011.1"/>
    <property type="molecule type" value="Genomic_DNA"/>
</dbReference>
<proteinExistence type="predicted"/>
<evidence type="ECO:0000313" key="1">
    <source>
        <dbReference type="EMBL" id="KIK81011.1"/>
    </source>
</evidence>
<reference evidence="2" key="2">
    <citation type="submission" date="2015-01" db="EMBL/GenBank/DDBJ databases">
        <title>Evolutionary Origins and Diversification of the Mycorrhizal Mutualists.</title>
        <authorList>
            <consortium name="DOE Joint Genome Institute"/>
            <consortium name="Mycorrhizal Genomics Consortium"/>
            <person name="Kohler A."/>
            <person name="Kuo A."/>
            <person name="Nagy L.G."/>
            <person name="Floudas D."/>
            <person name="Copeland A."/>
            <person name="Barry K.W."/>
            <person name="Cichocki N."/>
            <person name="Veneault-Fourrey C."/>
            <person name="LaButti K."/>
            <person name="Lindquist E.A."/>
            <person name="Lipzen A."/>
            <person name="Lundell T."/>
            <person name="Morin E."/>
            <person name="Murat C."/>
            <person name="Riley R."/>
            <person name="Ohm R."/>
            <person name="Sun H."/>
            <person name="Tunlid A."/>
            <person name="Henrissat B."/>
            <person name="Grigoriev I.V."/>
            <person name="Hibbett D.S."/>
            <person name="Martin F."/>
        </authorList>
    </citation>
    <scope>NUCLEOTIDE SEQUENCE [LARGE SCALE GENOMIC DNA]</scope>
    <source>
        <strain evidence="2">Ve08.2h10</strain>
    </source>
</reference>
<keyword evidence="2" id="KW-1185">Reference proteome</keyword>
<dbReference type="AlphaFoldDB" id="A0A0D0DAP4"/>
<protein>
    <submittedName>
        <fullName evidence="1">Uncharacterized protein</fullName>
    </submittedName>
</protein>
<name>A0A0D0DAP4_9AGAM</name>
<sequence length="57" mass="6154">MSVAWSLTPSSRKALQCDSRLGFKELRNCFTAPLSAPDVFDPEPCPSSVLGATKARL</sequence>
<gene>
    <name evidence="1" type="ORF">PAXRUDRAFT_833158</name>
</gene>
<organism evidence="1 2">
    <name type="scientific">Paxillus rubicundulus Ve08.2h10</name>
    <dbReference type="NCBI Taxonomy" id="930991"/>
    <lineage>
        <taxon>Eukaryota</taxon>
        <taxon>Fungi</taxon>
        <taxon>Dikarya</taxon>
        <taxon>Basidiomycota</taxon>
        <taxon>Agaricomycotina</taxon>
        <taxon>Agaricomycetes</taxon>
        <taxon>Agaricomycetidae</taxon>
        <taxon>Boletales</taxon>
        <taxon>Paxilineae</taxon>
        <taxon>Paxillaceae</taxon>
        <taxon>Paxillus</taxon>
    </lineage>
</organism>
<dbReference type="Proteomes" id="UP000054538">
    <property type="component" value="Unassembled WGS sequence"/>
</dbReference>